<evidence type="ECO:0000313" key="5">
    <source>
        <dbReference type="Proteomes" id="UP001241169"/>
    </source>
</evidence>
<comment type="caution">
    <text evidence="4">The sequence shown here is derived from an EMBL/GenBank/DDBJ whole genome shotgun (WGS) entry which is preliminary data.</text>
</comment>
<dbReference type="GeneID" id="85369110"/>
<feature type="domain" description="Beta-lactamase-related" evidence="2">
    <location>
        <begin position="94"/>
        <end position="449"/>
    </location>
</feature>
<dbReference type="InterPro" id="IPR050491">
    <property type="entry name" value="AmpC-like"/>
</dbReference>
<evidence type="ECO:0000256" key="1">
    <source>
        <dbReference type="ARBA" id="ARBA00038215"/>
    </source>
</evidence>
<keyword evidence="5" id="KW-1185">Reference proteome</keyword>
<dbReference type="InterPro" id="IPR021860">
    <property type="entry name" value="Peptidase_S12_Pab87-rel_C"/>
</dbReference>
<evidence type="ECO:0000259" key="3">
    <source>
        <dbReference type="Pfam" id="PF11954"/>
    </source>
</evidence>
<comment type="similarity">
    <text evidence="1">Belongs to the peptidase S12 family.</text>
</comment>
<dbReference type="Gene3D" id="3.40.710.10">
    <property type="entry name" value="DD-peptidase/beta-lactamase superfamily"/>
    <property type="match status" value="1"/>
</dbReference>
<dbReference type="EMBL" id="MOPA01000001">
    <property type="protein sequence ID" value="KAK1546954.1"/>
    <property type="molecule type" value="Genomic_DNA"/>
</dbReference>
<proteinExistence type="inferred from homology"/>
<dbReference type="RefSeq" id="XP_060356068.1">
    <property type="nucleotide sequence ID" value="XM_060485211.1"/>
</dbReference>
<dbReference type="Pfam" id="PF00144">
    <property type="entry name" value="Beta-lactamase"/>
    <property type="match status" value="1"/>
</dbReference>
<dbReference type="InterPro" id="IPR001466">
    <property type="entry name" value="Beta-lactam-related"/>
</dbReference>
<dbReference type="Pfam" id="PF11954">
    <property type="entry name" value="DUF3471"/>
    <property type="match status" value="1"/>
</dbReference>
<dbReference type="PANTHER" id="PTHR46825">
    <property type="entry name" value="D-ALANYL-D-ALANINE-CARBOXYPEPTIDASE/ENDOPEPTIDASE AMPH"/>
    <property type="match status" value="1"/>
</dbReference>
<dbReference type="InterPro" id="IPR012338">
    <property type="entry name" value="Beta-lactam/transpept-like"/>
</dbReference>
<evidence type="ECO:0000259" key="2">
    <source>
        <dbReference type="Pfam" id="PF00144"/>
    </source>
</evidence>
<name>A0ABQ9T628_9PEZI</name>
<gene>
    <name evidence="4" type="ORF">CPAR01_00921</name>
</gene>
<dbReference type="PANTHER" id="PTHR46825:SF14">
    <property type="entry name" value="BETA-LACTAMASE-RELATED DOMAIN-CONTAINING PROTEIN"/>
    <property type="match status" value="1"/>
</dbReference>
<dbReference type="Proteomes" id="UP001241169">
    <property type="component" value="Unassembled WGS sequence"/>
</dbReference>
<accession>A0ABQ9T628</accession>
<evidence type="ECO:0000313" key="4">
    <source>
        <dbReference type="EMBL" id="KAK1546954.1"/>
    </source>
</evidence>
<feature type="non-terminal residue" evidence="4">
    <location>
        <position position="1"/>
    </location>
</feature>
<protein>
    <recommendedName>
        <fullName evidence="6">Beta-lactamase-related domain-containing protein</fullName>
    </recommendedName>
</protein>
<evidence type="ECO:0008006" key="6">
    <source>
        <dbReference type="Google" id="ProtNLM"/>
    </source>
</evidence>
<organism evidence="4 5">
    <name type="scientific">Colletotrichum paranaense</name>
    <dbReference type="NCBI Taxonomy" id="1914294"/>
    <lineage>
        <taxon>Eukaryota</taxon>
        <taxon>Fungi</taxon>
        <taxon>Dikarya</taxon>
        <taxon>Ascomycota</taxon>
        <taxon>Pezizomycotina</taxon>
        <taxon>Sordariomycetes</taxon>
        <taxon>Hypocreomycetidae</taxon>
        <taxon>Glomerellales</taxon>
        <taxon>Glomerellaceae</taxon>
        <taxon>Colletotrichum</taxon>
        <taxon>Colletotrichum acutatum species complex</taxon>
    </lineage>
</organism>
<dbReference type="SUPFAM" id="SSF56601">
    <property type="entry name" value="beta-lactamase/transpeptidase-like"/>
    <property type="match status" value="1"/>
</dbReference>
<feature type="domain" description="Peptidase S12 Pab87-related C-terminal" evidence="3">
    <location>
        <begin position="492"/>
        <end position="594"/>
    </location>
</feature>
<sequence length="606" mass="67535">ASFCLSKHDPVLDLLKHISRIRCEKEDDRNPRQVYEGATTVGFTGELCLNLLGKSADESIFASLHGSICNYSRRVFSTMSAKVEEVMWSRLGAVEEILEITHQPALSMGVIHQGKEVFRHNPGIINHETGQKPDSDTLYCIASLSKAFVSAAIDILVQRQELSWDTTVAQVLPGYGRYDQDALLNGMTLRDICSHRTGLHGLDEIIQGMDGRILLPKSEVVNVVNALPKKFGFRTDFHYNNALFELAGAIIERISGSQTWGHFLKEELFDPLEMKRTTAFRSVHKTDDNIATPYMCLTDGSLCKIAPTELSADSMNGGSGGLRSSVNDLLKWCSSLLASFDEKCTANPIRHRSPIFDCANMANPSSVEDGDYCTGWCYHQTPSKLGLISPNRSLLSPVLGTNSESLLVYGHQGDVPGYTCSLYLIPKTQSAIVVLSNGTGLSDATDWIAQDILQAMYSLKPTVDFVFTAHQASILYKTTFKRLFQLPLEEHRKMGTPTPPLDDFTGEYVMENLDIATLNIKAGPETSSTGLRMRVNGLADQEYYLWHYHADVWCYLPESADQCLRRGLDRSDWTSYLISFQRDAEGQVEKLGWDMCGVSVVFYKRK</sequence>
<reference evidence="4 5" key="1">
    <citation type="submission" date="2016-10" db="EMBL/GenBank/DDBJ databases">
        <title>The genome sequence of Colletotrichum fioriniae PJ7.</title>
        <authorList>
            <person name="Baroncelli R."/>
        </authorList>
    </citation>
    <scope>NUCLEOTIDE SEQUENCE [LARGE SCALE GENOMIC DNA]</scope>
    <source>
        <strain evidence="4 5">IMI 384185</strain>
    </source>
</reference>